<dbReference type="AlphaFoldDB" id="A0A3M8F442"/>
<sequence length="502" mass="52077">MTSPRSRLTAGLLLLVPLLSSCFSAGGASSSSDSSASGEGGRLRVVLAFQPTENYSPHGQDAFALSRLGVAEGLTRLDANGAAAPALAESWSREKGGRSWVFTLREAAFQDGGEVSAQAVASSLNHAAGAAPAPAALSGVRLTADAVGEDRVRVRTDEPDPVLPLRLSNPSLSVFSPGAYGEKGTVNPAGTATGPFELTGTTGDTAATLDRFDDYWGGRAQAAGIDVRFVSDGTARANALRTGDADIAESLPVAQIASLDEGTVHETDTARNTSLRLNTRSGAFTDAGLRAAAREAVDASAVAEGVHEGHAQPARGLYGPALAWAGGKRGEPAGRAEATEPRGTRITLAAYDDRPELAETAQVLQQQLEKAGFRVGLEVRTYARLESDLLAGKFDAVVASRNMMLDTGDPVSVLASDYTCDGGYNLSFLCDEKADRLIAAAQAETDPAKRQDAAMKAEAAILGTDAEIPLVHLKAVTGVAAPVKGTLLDPYERQFVSTGTRR</sequence>
<dbReference type="InterPro" id="IPR000914">
    <property type="entry name" value="SBP_5_dom"/>
</dbReference>
<evidence type="ECO:0000256" key="1">
    <source>
        <dbReference type="SAM" id="SignalP"/>
    </source>
</evidence>
<dbReference type="GO" id="GO:0015833">
    <property type="term" value="P:peptide transport"/>
    <property type="evidence" value="ECO:0007669"/>
    <property type="project" value="TreeGrafter"/>
</dbReference>
<dbReference type="PROSITE" id="PS51257">
    <property type="entry name" value="PROKAR_LIPOPROTEIN"/>
    <property type="match status" value="1"/>
</dbReference>
<dbReference type="Gene3D" id="3.40.190.10">
    <property type="entry name" value="Periplasmic binding protein-like II"/>
    <property type="match status" value="1"/>
</dbReference>
<dbReference type="PANTHER" id="PTHR30290">
    <property type="entry name" value="PERIPLASMIC BINDING COMPONENT OF ABC TRANSPORTER"/>
    <property type="match status" value="1"/>
</dbReference>
<keyword evidence="1" id="KW-0732">Signal</keyword>
<dbReference type="PIRSF" id="PIRSF002741">
    <property type="entry name" value="MppA"/>
    <property type="match status" value="1"/>
</dbReference>
<dbReference type="Gene3D" id="3.10.105.10">
    <property type="entry name" value="Dipeptide-binding Protein, Domain 3"/>
    <property type="match status" value="1"/>
</dbReference>
<dbReference type="InterPro" id="IPR030678">
    <property type="entry name" value="Peptide/Ni-bd"/>
</dbReference>
<dbReference type="OrthoDB" id="5243526at2"/>
<dbReference type="EMBL" id="JNAD02000006">
    <property type="protein sequence ID" value="RKM95371.1"/>
    <property type="molecule type" value="Genomic_DNA"/>
</dbReference>
<dbReference type="GO" id="GO:1904680">
    <property type="term" value="F:peptide transmembrane transporter activity"/>
    <property type="evidence" value="ECO:0007669"/>
    <property type="project" value="TreeGrafter"/>
</dbReference>
<dbReference type="InterPro" id="IPR039424">
    <property type="entry name" value="SBP_5"/>
</dbReference>
<feature type="domain" description="Solute-binding protein family 5" evidence="2">
    <location>
        <begin position="84"/>
        <end position="424"/>
    </location>
</feature>
<accession>A0A3M8F442</accession>
<reference evidence="3 4" key="1">
    <citation type="journal article" date="2014" name="Genome Announc.">
        <title>Draft Genome Sequence of Streptomyces fradiae ATCC 19609, a Strain Highly Sensitive to Antibiotics.</title>
        <authorList>
            <person name="Bekker O.B."/>
            <person name="Klimina K.M."/>
            <person name="Vatlin A.A."/>
            <person name="Zakharevich N.V."/>
            <person name="Kasianov A.S."/>
            <person name="Danilenko V.N."/>
        </authorList>
    </citation>
    <scope>NUCLEOTIDE SEQUENCE [LARGE SCALE GENOMIC DNA]</scope>
    <source>
        <strain evidence="3 4">ATCC 19609</strain>
    </source>
</reference>
<dbReference type="GO" id="GO:0042597">
    <property type="term" value="C:periplasmic space"/>
    <property type="evidence" value="ECO:0007669"/>
    <property type="project" value="UniProtKB-ARBA"/>
</dbReference>
<evidence type="ECO:0000259" key="2">
    <source>
        <dbReference type="Pfam" id="PF00496"/>
    </source>
</evidence>
<evidence type="ECO:0000313" key="4">
    <source>
        <dbReference type="Proteomes" id="UP000028058"/>
    </source>
</evidence>
<keyword evidence="4" id="KW-1185">Reference proteome</keyword>
<dbReference type="RefSeq" id="WP_043460600.1">
    <property type="nucleotide sequence ID" value="NZ_CP134822.1"/>
</dbReference>
<comment type="caution">
    <text evidence="3">The sequence shown here is derived from an EMBL/GenBank/DDBJ whole genome shotgun (WGS) entry which is preliminary data.</text>
</comment>
<feature type="signal peptide" evidence="1">
    <location>
        <begin position="1"/>
        <end position="27"/>
    </location>
</feature>
<gene>
    <name evidence="3" type="ORF">SFRA_015015</name>
</gene>
<organism evidence="3 4">
    <name type="scientific">Streptomyces xinghaiensis</name>
    <dbReference type="NCBI Taxonomy" id="1038928"/>
    <lineage>
        <taxon>Bacteria</taxon>
        <taxon>Bacillati</taxon>
        <taxon>Actinomycetota</taxon>
        <taxon>Actinomycetes</taxon>
        <taxon>Kitasatosporales</taxon>
        <taxon>Streptomycetaceae</taxon>
        <taxon>Streptomyces</taxon>
    </lineage>
</organism>
<proteinExistence type="predicted"/>
<dbReference type="Proteomes" id="UP000028058">
    <property type="component" value="Unassembled WGS sequence"/>
</dbReference>
<dbReference type="GO" id="GO:0043190">
    <property type="term" value="C:ATP-binding cassette (ABC) transporter complex"/>
    <property type="evidence" value="ECO:0007669"/>
    <property type="project" value="InterPro"/>
</dbReference>
<dbReference type="Pfam" id="PF00496">
    <property type="entry name" value="SBP_bac_5"/>
    <property type="match status" value="1"/>
</dbReference>
<dbReference type="PANTHER" id="PTHR30290:SF65">
    <property type="entry name" value="MONOACYL PHOSPHATIDYLINOSITOL TETRAMANNOSIDE-BINDING PROTEIN LPQW-RELATED"/>
    <property type="match status" value="1"/>
</dbReference>
<feature type="chain" id="PRO_5043184529" evidence="1">
    <location>
        <begin position="28"/>
        <end position="502"/>
    </location>
</feature>
<dbReference type="SUPFAM" id="SSF53850">
    <property type="entry name" value="Periplasmic binding protein-like II"/>
    <property type="match status" value="1"/>
</dbReference>
<name>A0A3M8F442_9ACTN</name>
<evidence type="ECO:0000313" key="3">
    <source>
        <dbReference type="EMBL" id="RKM95371.1"/>
    </source>
</evidence>
<protein>
    <submittedName>
        <fullName evidence="3">ABC transporter substrate-binding protein</fullName>
    </submittedName>
</protein>